<feature type="compositionally biased region" description="Polar residues" evidence="1">
    <location>
        <begin position="482"/>
        <end position="494"/>
    </location>
</feature>
<name>A0A8S3X9V1_PARAO</name>
<organism evidence="2 3">
    <name type="scientific">Parnassius apollo</name>
    <name type="common">Apollo butterfly</name>
    <name type="synonym">Papilio apollo</name>
    <dbReference type="NCBI Taxonomy" id="110799"/>
    <lineage>
        <taxon>Eukaryota</taxon>
        <taxon>Metazoa</taxon>
        <taxon>Ecdysozoa</taxon>
        <taxon>Arthropoda</taxon>
        <taxon>Hexapoda</taxon>
        <taxon>Insecta</taxon>
        <taxon>Pterygota</taxon>
        <taxon>Neoptera</taxon>
        <taxon>Endopterygota</taxon>
        <taxon>Lepidoptera</taxon>
        <taxon>Glossata</taxon>
        <taxon>Ditrysia</taxon>
        <taxon>Papilionoidea</taxon>
        <taxon>Papilionidae</taxon>
        <taxon>Parnassiinae</taxon>
        <taxon>Parnassini</taxon>
        <taxon>Parnassius</taxon>
        <taxon>Parnassius</taxon>
    </lineage>
</organism>
<feature type="region of interest" description="Disordered" evidence="1">
    <location>
        <begin position="471"/>
        <end position="507"/>
    </location>
</feature>
<feature type="compositionally biased region" description="Basic and acidic residues" evidence="1">
    <location>
        <begin position="294"/>
        <end position="308"/>
    </location>
</feature>
<proteinExistence type="predicted"/>
<keyword evidence="3" id="KW-1185">Reference proteome</keyword>
<reference evidence="2" key="1">
    <citation type="submission" date="2021-04" db="EMBL/GenBank/DDBJ databases">
        <authorList>
            <person name="Tunstrom K."/>
        </authorList>
    </citation>
    <scope>NUCLEOTIDE SEQUENCE</scope>
</reference>
<feature type="region of interest" description="Disordered" evidence="1">
    <location>
        <begin position="287"/>
        <end position="374"/>
    </location>
</feature>
<dbReference type="Proteomes" id="UP000691718">
    <property type="component" value="Unassembled WGS sequence"/>
</dbReference>
<dbReference type="OrthoDB" id="60033at2759"/>
<comment type="caution">
    <text evidence="2">The sequence shown here is derived from an EMBL/GenBank/DDBJ whole genome shotgun (WGS) entry which is preliminary data.</text>
</comment>
<gene>
    <name evidence="2" type="ORF">PAPOLLO_LOCUS15844</name>
</gene>
<feature type="compositionally biased region" description="Polar residues" evidence="1">
    <location>
        <begin position="152"/>
        <end position="162"/>
    </location>
</feature>
<feature type="compositionally biased region" description="Polar residues" evidence="1">
    <location>
        <begin position="968"/>
        <end position="994"/>
    </location>
</feature>
<feature type="compositionally biased region" description="Polar residues" evidence="1">
    <location>
        <begin position="323"/>
        <end position="349"/>
    </location>
</feature>
<feature type="compositionally biased region" description="Polar residues" evidence="1">
    <location>
        <begin position="365"/>
        <end position="374"/>
    </location>
</feature>
<protein>
    <submittedName>
        <fullName evidence="2">(apollo) hypothetical protein</fullName>
    </submittedName>
</protein>
<feature type="region of interest" description="Disordered" evidence="1">
    <location>
        <begin position="968"/>
        <end position="1000"/>
    </location>
</feature>
<dbReference type="EMBL" id="CAJQZP010001037">
    <property type="protein sequence ID" value="CAG5012710.1"/>
    <property type="molecule type" value="Genomic_DNA"/>
</dbReference>
<evidence type="ECO:0000313" key="2">
    <source>
        <dbReference type="EMBL" id="CAG5012710.1"/>
    </source>
</evidence>
<evidence type="ECO:0000313" key="3">
    <source>
        <dbReference type="Proteomes" id="UP000691718"/>
    </source>
</evidence>
<feature type="region of interest" description="Disordered" evidence="1">
    <location>
        <begin position="143"/>
        <end position="162"/>
    </location>
</feature>
<sequence length="1321" mass="147730">MLEATTNKHRTPSRCREWERQRRNRFNEAITKLGEVVKEMLKNDTKSESADSVQYPKIEIVQKAILCLTNCAQEKTQLKAEILALQVKLEAEKNVKPDKKDACIQVSAVVCRKNKNGKYVRLMMLQKSKKNVLKEKPPVTIDDTVSPKLKNKSSQENVTSNKSVQKLPKLLPLTNVDTKKGVENTIVMLSGAPYILPQRPLLFPAVPPAIVLLDPNIQTINKSTTVPVVNRNSGDMTKTTMVNILPISAYSRPLSATKPKKNNTKAKPHVQRKIVKKVTKPVVEVTKESLVSNNKKESTDEKHKECKAADVNIETSKKEKNTSSDNVLNENNSGLTADRNTSDSASNESSKTKSQIDEDIISSFPPKTSDSSPVTISLTSTIIQKPNVVRNMELREIDVENTSKANKVPAEKDLLLEEKDKENKLPNILDSALCDNVVDGGNARLELAEEFLAASPTAAFLMSFPLVSGNRADSPAEENHSNIHVNSKDQASNQRRNDIPVPQPPYFPKPNDAKVKSTKNNLNLPNVTHKHTEHQRFINSTNVSKDIGSKVVNQITLTNSSSDNPFLNLPIPTLIPTSCTPTDSTFSLDFDCNVIKANQSVGSINGNNYFYKSDPLNTAKSTIYSTSSISSGHEFNSIGLYPCAMEKFATKNKSDFTNVEENLMKIGPSRLTYDIDLGWSHKGFDFVACTTSSNTFNKDNILTTAPTQYSTSYNPFNPEFHVPLVSNSNKKDNIPSKAITSFPEAITSFYSQPSNLWSEDMSFYSSNNFSKNFTPKPQNFAPIDHAQTNINLKANTVKQISDTTTDHNIKPISEPSIISDKYTKKSSNKMHINWMTSEIRPMQSNYNSNQTNVKESNKTLYSQVNPAPKKHDHTDGNYFPINMHNFPTQVTQEEFQVWPTARPAGTTEISIEPPPINLPTLVGDLALGPHDKKKNDAVSRVLPQSDLQNCNNFFSVTQLMNRSSDVQSRYQGPTMDTSKPNLNPPKQNISNINSDSHRKPSRIETQLAQPCYTFNEPKAMNYEGMGLLSQTKQKNNKSDKNSKNNQKTSYSAEALIRGAPCNQKTQDTTISKFMLPSQKFNDFNMTQDSGVAQVSHFPPLLEYPDNSYTGQQFSGTTLYNSTTNTISNSFYSNFMPGSSNLMTGNYASGPFQSEFIDYNQPPECNYSNYKYEDLKMKANTAMLLQDKQAPLQYKGTRRETSAKHKLECSKKDSSKKCNSKRAKLNNDVEEWSESAHLLWQSKTPTKRHPNVSDDLSFPNYVSNQISAGSQYQSEFFNTHLMPANMQNVSHNIDRSLTSFPVTSRANFNLSTIFPEITMKVQ</sequence>
<accession>A0A8S3X9V1</accession>
<evidence type="ECO:0000256" key="1">
    <source>
        <dbReference type="SAM" id="MobiDB-lite"/>
    </source>
</evidence>